<name>A0ABX5BXS0_9FIRM</name>
<evidence type="ECO:0000313" key="2">
    <source>
        <dbReference type="EMBL" id="PQL12316.1"/>
    </source>
</evidence>
<evidence type="ECO:0000259" key="1">
    <source>
        <dbReference type="Pfam" id="PF15572"/>
    </source>
</evidence>
<keyword evidence="3" id="KW-1185">Reference proteome</keyword>
<organism evidence="2 3">
    <name type="scientific">Veillonella rogosae JCM 15642</name>
    <dbReference type="NCBI Taxonomy" id="1298595"/>
    <lineage>
        <taxon>Bacteria</taxon>
        <taxon>Bacillati</taxon>
        <taxon>Bacillota</taxon>
        <taxon>Negativicutes</taxon>
        <taxon>Veillonellales</taxon>
        <taxon>Veillonellaceae</taxon>
        <taxon>Veillonella</taxon>
    </lineage>
</organism>
<feature type="domain" description="Immunity protein 45" evidence="1">
    <location>
        <begin position="4"/>
        <end position="96"/>
    </location>
</feature>
<accession>A0ABX5BXS0</accession>
<reference evidence="2 3" key="1">
    <citation type="submission" date="2018-01" db="EMBL/GenBank/DDBJ databases">
        <title>Draft genome sequences of clinical isolates and type strains of oral Veillonella including Veillonella infantum sp., nov.</title>
        <authorList>
            <person name="Mashima I."/>
            <person name="Liao Y.-C."/>
            <person name="Sabharwal A."/>
            <person name="Haase E.M."/>
            <person name="Nakazawa F."/>
            <person name="Scannapieco F.A."/>
        </authorList>
    </citation>
    <scope>NUCLEOTIDE SEQUENCE [LARGE SCALE GENOMIC DNA]</scope>
    <source>
        <strain evidence="2 3">JCM 15642</strain>
    </source>
</reference>
<protein>
    <recommendedName>
        <fullName evidence="1">Immunity protein 45 domain-containing protein</fullName>
    </recommendedName>
</protein>
<sequence length="110" mass="12772">MQKLVNYHSNLTHGTVFRFPGSYPHEKYVDLILVEFPDSDRKFGLVVSTGHKAGLILIKLPKEAESNNFAGIDRQWVIDNWNKWIYETCNVDDVYVIQNYPIPVIDYSKP</sequence>
<evidence type="ECO:0000313" key="3">
    <source>
        <dbReference type="Proteomes" id="UP000238774"/>
    </source>
</evidence>
<comment type="caution">
    <text evidence="2">The sequence shown here is derived from an EMBL/GenBank/DDBJ whole genome shotgun (WGS) entry which is preliminary data.</text>
</comment>
<proteinExistence type="predicted"/>
<dbReference type="Proteomes" id="UP000238774">
    <property type="component" value="Unassembled WGS sequence"/>
</dbReference>
<dbReference type="Pfam" id="PF15572">
    <property type="entry name" value="Imm45"/>
    <property type="match status" value="1"/>
</dbReference>
<dbReference type="InterPro" id="IPR029077">
    <property type="entry name" value="Imm45"/>
</dbReference>
<dbReference type="EMBL" id="PPCX01000010">
    <property type="protein sequence ID" value="PQL12316.1"/>
    <property type="molecule type" value="Genomic_DNA"/>
</dbReference>
<gene>
    <name evidence="2" type="ORF">VRHSUH09_06395</name>
</gene>